<keyword evidence="1" id="KW-0812">Transmembrane</keyword>
<keyword evidence="1" id="KW-1133">Transmembrane helix</keyword>
<feature type="transmembrane region" description="Helical" evidence="1">
    <location>
        <begin position="383"/>
        <end position="405"/>
    </location>
</feature>
<keyword evidence="1" id="KW-0472">Membrane</keyword>
<dbReference type="PANTHER" id="PTHR32024">
    <property type="entry name" value="TRK SYSTEM POTASSIUM UPTAKE PROTEIN TRKG-RELATED"/>
    <property type="match status" value="1"/>
</dbReference>
<sequence length="472" mass="48916">MASIVRLLSLVLAWTGVAALLPALVSTRWEEGHAAIFLATTLGCIFFAGVMRFSSAGLGGRIRRFQVFGALAALWVLVPLAATPAIAAAAKLDIGPAWFEAVSAFTTTGFTAIETGPRSLFVWFALLQWSGGLLTLISGLAVLAPSGMAGLPDRAMHHLDELDAVDTEGVLKDVVPVYAAGTFLTFVALLFAGNAPFSSFCLATAAISAGAHLPPEAKVALETGEATRWVVLPVLLWAATSVRWHKALVSRRIHAAPEQRESLVLLGYFVGLGLVLSVILFRLPSDLSVREALGQGLFAAASLISTSGIVPAPDTYAGLPAGLLILVALVGGGALSVAGGLKILRVRAMLARAQGDLMRLISPHIVLRARTGEGGVGSAMRGVWVGTVAMMMMLGLTIVLMAMGAPSFEAALTGSVAALTNTGPLYDASGAGWPAISDLPPLSALGAVVAMIAGRLETVGAFVLVHLIFWRT</sequence>
<dbReference type="Proteomes" id="UP000294664">
    <property type="component" value="Unassembled WGS sequence"/>
</dbReference>
<dbReference type="OrthoDB" id="8478125at2"/>
<evidence type="ECO:0000256" key="1">
    <source>
        <dbReference type="SAM" id="Phobius"/>
    </source>
</evidence>
<reference evidence="2 3" key="1">
    <citation type="submission" date="2019-03" db="EMBL/GenBank/DDBJ databases">
        <title>Genomic Encyclopedia of Type Strains, Phase IV (KMG-IV): sequencing the most valuable type-strain genomes for metagenomic binning, comparative biology and taxonomic classification.</title>
        <authorList>
            <person name="Goeker M."/>
        </authorList>
    </citation>
    <scope>NUCLEOTIDE SEQUENCE [LARGE SCALE GENOMIC DNA]</scope>
    <source>
        <strain evidence="2 3">DSM 9035</strain>
    </source>
</reference>
<keyword evidence="3" id="KW-1185">Reference proteome</keyword>
<feature type="transmembrane region" description="Helical" evidence="1">
    <location>
        <begin position="96"/>
        <end position="113"/>
    </location>
</feature>
<feature type="transmembrane region" description="Helical" evidence="1">
    <location>
        <begin position="444"/>
        <end position="470"/>
    </location>
</feature>
<feature type="transmembrane region" description="Helical" evidence="1">
    <location>
        <begin position="65"/>
        <end position="90"/>
    </location>
</feature>
<feature type="transmembrane region" description="Helical" evidence="1">
    <location>
        <begin position="33"/>
        <end position="53"/>
    </location>
</feature>
<feature type="transmembrane region" description="Helical" evidence="1">
    <location>
        <begin position="120"/>
        <end position="144"/>
    </location>
</feature>
<evidence type="ECO:0000313" key="2">
    <source>
        <dbReference type="EMBL" id="TCT03565.1"/>
    </source>
</evidence>
<protein>
    <submittedName>
        <fullName evidence="2">Trk system potassium uptake protein TrkH</fullName>
    </submittedName>
</protein>
<dbReference type="RefSeq" id="WP_132032638.1">
    <property type="nucleotide sequence ID" value="NZ_SMAI01000009.1"/>
</dbReference>
<name>A0A4R3LXV8_9HYPH</name>
<dbReference type="AlphaFoldDB" id="A0A4R3LXV8"/>
<dbReference type="PANTHER" id="PTHR32024:SF2">
    <property type="entry name" value="TRK SYSTEM POTASSIUM UPTAKE PROTEIN TRKG-RELATED"/>
    <property type="match status" value="1"/>
</dbReference>
<accession>A0A4R3LXV8</accession>
<feature type="transmembrane region" description="Helical" evidence="1">
    <location>
        <begin position="263"/>
        <end position="283"/>
    </location>
</feature>
<organism evidence="2 3">
    <name type="scientific">Aquabacter spiritensis</name>
    <dbReference type="NCBI Taxonomy" id="933073"/>
    <lineage>
        <taxon>Bacteria</taxon>
        <taxon>Pseudomonadati</taxon>
        <taxon>Pseudomonadota</taxon>
        <taxon>Alphaproteobacteria</taxon>
        <taxon>Hyphomicrobiales</taxon>
        <taxon>Xanthobacteraceae</taxon>
        <taxon>Aquabacter</taxon>
    </lineage>
</organism>
<proteinExistence type="predicted"/>
<dbReference type="EMBL" id="SMAI01000009">
    <property type="protein sequence ID" value="TCT03565.1"/>
    <property type="molecule type" value="Genomic_DNA"/>
</dbReference>
<feature type="transmembrane region" description="Helical" evidence="1">
    <location>
        <begin position="321"/>
        <end position="344"/>
    </location>
</feature>
<comment type="caution">
    <text evidence="2">The sequence shown here is derived from an EMBL/GenBank/DDBJ whole genome shotgun (WGS) entry which is preliminary data.</text>
</comment>
<evidence type="ECO:0000313" key="3">
    <source>
        <dbReference type="Proteomes" id="UP000294664"/>
    </source>
</evidence>
<feature type="transmembrane region" description="Helical" evidence="1">
    <location>
        <begin position="175"/>
        <end position="192"/>
    </location>
</feature>
<gene>
    <name evidence="2" type="ORF">EDC64_109115</name>
</gene>